<dbReference type="PANTHER" id="PTHR23080:SF143">
    <property type="entry name" value="SI:DKEY-56D12.4"/>
    <property type="match status" value="1"/>
</dbReference>
<dbReference type="InterPro" id="IPR027805">
    <property type="entry name" value="Transposase_HTH_dom"/>
</dbReference>
<dbReference type="Pfam" id="PF13613">
    <property type="entry name" value="HTH_Tnp_4"/>
    <property type="match status" value="1"/>
</dbReference>
<dbReference type="PaxDb" id="6945-B7QJQ2"/>
<dbReference type="InterPro" id="IPR027806">
    <property type="entry name" value="HARBI1_dom"/>
</dbReference>
<name>B7QJQ2_IXOSC</name>
<sequence length="264" mass="30211">SHQHEDYRGRPQKVSVSNQLFMVLVKIHLGVFHQHLEHLFSVSVSTVSRIFFIWVDFMYFQLTELPLWLSRRAVDEAMPLAFLEKYTSTRVLLDATEVRCEVPSSFVTQSSVYSYYKSTHTLKALIGVSLNGLITFVSELFTGSTSDRECVVRSGFLEQEFCVGDSIMADKGFRIDDLVEEINVGLNIPPFLRCDQFTAEQIQETQDIAALRIHVERRIQRIMCFHIFDRPIPISLAPLANQIWEICAILSNFQSPLIQASEAS</sequence>
<evidence type="ECO:0000259" key="4">
    <source>
        <dbReference type="Pfam" id="PF13613"/>
    </source>
</evidence>
<keyword evidence="2" id="KW-0479">Metal-binding</keyword>
<dbReference type="VEuPathDB" id="VectorBase:ISCW024855"/>
<evidence type="ECO:0000256" key="2">
    <source>
        <dbReference type="ARBA" id="ARBA00022723"/>
    </source>
</evidence>
<dbReference type="GO" id="GO:0046872">
    <property type="term" value="F:metal ion binding"/>
    <property type="evidence" value="ECO:0007669"/>
    <property type="project" value="UniProtKB-KW"/>
</dbReference>
<dbReference type="HOGENOM" id="CLU_025643_2_0_1"/>
<evidence type="ECO:0000313" key="6">
    <source>
        <dbReference type="EnsemblMetazoa" id="ISCW024855-PA"/>
    </source>
</evidence>
<gene>
    <name evidence="5" type="ORF">IscW_ISCW024855</name>
</gene>
<comment type="cofactor">
    <cofactor evidence="1">
        <name>a divalent metal cation</name>
        <dbReference type="ChEBI" id="CHEBI:60240"/>
    </cofactor>
</comment>
<keyword evidence="7" id="KW-1185">Reference proteome</keyword>
<evidence type="ECO:0000259" key="3">
    <source>
        <dbReference type="Pfam" id="PF13359"/>
    </source>
</evidence>
<dbReference type="EMBL" id="ABJB010986140">
    <property type="status" value="NOT_ANNOTATED_CDS"/>
    <property type="molecule type" value="Genomic_DNA"/>
</dbReference>
<dbReference type="VEuPathDB" id="VectorBase:ISCP_022761"/>
<proteinExistence type="predicted"/>
<protein>
    <submittedName>
        <fullName evidence="5 6">Uncharacterized protein</fullName>
    </submittedName>
</protein>
<dbReference type="VEuPathDB" id="VectorBase:ISCI024143"/>
<dbReference type="EnsemblMetazoa" id="ISCW024855-RA">
    <property type="protein sequence ID" value="ISCW024855-PA"/>
    <property type="gene ID" value="ISCW024855"/>
</dbReference>
<dbReference type="AlphaFoldDB" id="B7QJQ2"/>
<evidence type="ECO:0000256" key="1">
    <source>
        <dbReference type="ARBA" id="ARBA00001968"/>
    </source>
</evidence>
<feature type="domain" description="Transposase Helix-turn-helix" evidence="4">
    <location>
        <begin position="12"/>
        <end position="63"/>
    </location>
</feature>
<feature type="domain" description="DDE Tnp4" evidence="3">
    <location>
        <begin position="93"/>
        <end position="252"/>
    </location>
</feature>
<dbReference type="OrthoDB" id="6511592at2759"/>
<dbReference type="EMBL" id="DS953532">
    <property type="protein sequence ID" value="EEC19074.1"/>
    <property type="molecule type" value="Genomic_DNA"/>
</dbReference>
<dbReference type="VEuPathDB" id="VectorBase:ISCI000586"/>
<reference evidence="5 7" key="1">
    <citation type="submission" date="2008-03" db="EMBL/GenBank/DDBJ databases">
        <title>Annotation of Ixodes scapularis.</title>
        <authorList>
            <consortium name="Ixodes scapularis Genome Project Consortium"/>
            <person name="Caler E."/>
            <person name="Hannick L.I."/>
            <person name="Bidwell S."/>
            <person name="Joardar V."/>
            <person name="Thiagarajan M."/>
            <person name="Amedeo P."/>
            <person name="Galinsky K.J."/>
            <person name="Schobel S."/>
            <person name="Inman J."/>
            <person name="Hostetler J."/>
            <person name="Miller J."/>
            <person name="Hammond M."/>
            <person name="Megy K."/>
            <person name="Lawson D."/>
            <person name="Kodira C."/>
            <person name="Sutton G."/>
            <person name="Meyer J."/>
            <person name="Hill C.A."/>
            <person name="Birren B."/>
            <person name="Nene V."/>
            <person name="Collins F."/>
            <person name="Alarcon-Chaidez F."/>
            <person name="Wikel S."/>
            <person name="Strausberg R."/>
        </authorList>
    </citation>
    <scope>NUCLEOTIDE SEQUENCE [LARGE SCALE GENOMIC DNA]</scope>
    <source>
        <strain evidence="7">Wikel</strain>
        <strain evidence="5">Wikel colony</strain>
    </source>
</reference>
<dbReference type="InParanoid" id="B7QJQ2"/>
<organism>
    <name type="scientific">Ixodes scapularis</name>
    <name type="common">Black-legged tick</name>
    <name type="synonym">Deer tick</name>
    <dbReference type="NCBI Taxonomy" id="6945"/>
    <lineage>
        <taxon>Eukaryota</taxon>
        <taxon>Metazoa</taxon>
        <taxon>Ecdysozoa</taxon>
        <taxon>Arthropoda</taxon>
        <taxon>Chelicerata</taxon>
        <taxon>Arachnida</taxon>
        <taxon>Acari</taxon>
        <taxon>Parasitiformes</taxon>
        <taxon>Ixodida</taxon>
        <taxon>Ixodoidea</taxon>
        <taxon>Ixodidae</taxon>
        <taxon>Ixodinae</taxon>
        <taxon>Ixodes</taxon>
    </lineage>
</organism>
<dbReference type="Pfam" id="PF13359">
    <property type="entry name" value="DDE_Tnp_4"/>
    <property type="match status" value="1"/>
</dbReference>
<reference evidence="6" key="2">
    <citation type="submission" date="2020-05" db="UniProtKB">
        <authorList>
            <consortium name="EnsemblMetazoa"/>
        </authorList>
    </citation>
    <scope>IDENTIFICATION</scope>
    <source>
        <strain evidence="6">wikel</strain>
    </source>
</reference>
<dbReference type="Proteomes" id="UP000001555">
    <property type="component" value="Unassembled WGS sequence"/>
</dbReference>
<evidence type="ECO:0000313" key="7">
    <source>
        <dbReference type="Proteomes" id="UP000001555"/>
    </source>
</evidence>
<dbReference type="PANTHER" id="PTHR23080">
    <property type="entry name" value="THAP DOMAIN PROTEIN"/>
    <property type="match status" value="1"/>
</dbReference>
<evidence type="ECO:0000313" key="5">
    <source>
        <dbReference type="EMBL" id="EEC19074.1"/>
    </source>
</evidence>
<feature type="non-terminal residue" evidence="5">
    <location>
        <position position="1"/>
    </location>
</feature>
<accession>B7QJQ2</accession>